<name>A0A1I0MZH5_9FIRM</name>
<dbReference type="Proteomes" id="UP000199701">
    <property type="component" value="Unassembled WGS sequence"/>
</dbReference>
<organism evidence="1 2">
    <name type="scientific">[Clostridium] fimetarium</name>
    <dbReference type="NCBI Taxonomy" id="99656"/>
    <lineage>
        <taxon>Bacteria</taxon>
        <taxon>Bacillati</taxon>
        <taxon>Bacillota</taxon>
        <taxon>Clostridia</taxon>
        <taxon>Lachnospirales</taxon>
        <taxon>Lachnospiraceae</taxon>
    </lineage>
</organism>
<keyword evidence="2" id="KW-1185">Reference proteome</keyword>
<reference evidence="1 2" key="1">
    <citation type="submission" date="2016-10" db="EMBL/GenBank/DDBJ databases">
        <authorList>
            <person name="de Groot N.N."/>
        </authorList>
    </citation>
    <scope>NUCLEOTIDE SEQUENCE [LARGE SCALE GENOMIC DNA]</scope>
    <source>
        <strain evidence="1 2">DSM 9179</strain>
    </source>
</reference>
<proteinExistence type="predicted"/>
<dbReference type="OrthoDB" id="1374948at2"/>
<dbReference type="STRING" id="99656.SAMN05421659_102231"/>
<evidence type="ECO:0000313" key="2">
    <source>
        <dbReference type="Proteomes" id="UP000199701"/>
    </source>
</evidence>
<sequence length="290" mass="34386">MDNYSLGWWDRNEDGSLVYINGAPNLMIGDIISDQDKEALDLSFQILNEFISFHSYYIYVNRNIEDLLEVLYKVSDKSLRLTNDMKLEYAQEIGRLLNNSVMQLFVYINYFECTLKDKNLEKFKMLANKYYDEYWEYRFLYQLRNFITHRTLPSISISSNIINAKRIIKIDAKHLLNNYTKWKQVKNDLEKQIEGVDIIDLFEKTKDMVIKFHKEAILIKQGDLTKGMVFIQRFLKIKNGCLEIPVIIDPYTEEKLKKGIVSWSTTFRCFETANKYLIELNIEEISFGCV</sequence>
<dbReference type="EMBL" id="FOJI01000002">
    <property type="protein sequence ID" value="SEV93506.1"/>
    <property type="molecule type" value="Genomic_DNA"/>
</dbReference>
<gene>
    <name evidence="1" type="ORF">SAMN05421659_102231</name>
</gene>
<accession>A0A1I0MZH5</accession>
<evidence type="ECO:0000313" key="1">
    <source>
        <dbReference type="EMBL" id="SEV93506.1"/>
    </source>
</evidence>
<dbReference type="AlphaFoldDB" id="A0A1I0MZH5"/>
<protein>
    <submittedName>
        <fullName evidence="1">Uncharacterized protein</fullName>
    </submittedName>
</protein>
<dbReference type="RefSeq" id="WP_092450639.1">
    <property type="nucleotide sequence ID" value="NZ_FOJI01000002.1"/>
</dbReference>